<dbReference type="GO" id="GO:0005634">
    <property type="term" value="C:nucleus"/>
    <property type="evidence" value="ECO:0007669"/>
    <property type="project" value="TreeGrafter"/>
</dbReference>
<proteinExistence type="predicted"/>
<protein>
    <recommendedName>
        <fullName evidence="2">Arb2 domain-containing protein</fullName>
    </recommendedName>
</protein>
<dbReference type="STRING" id="1076935.U4LQI5"/>
<evidence type="ECO:0000256" key="1">
    <source>
        <dbReference type="SAM" id="MobiDB-lite"/>
    </source>
</evidence>
<organism evidence="3 4">
    <name type="scientific">Pyronema omphalodes (strain CBS 100304)</name>
    <name type="common">Pyronema confluens</name>
    <dbReference type="NCBI Taxonomy" id="1076935"/>
    <lineage>
        <taxon>Eukaryota</taxon>
        <taxon>Fungi</taxon>
        <taxon>Dikarya</taxon>
        <taxon>Ascomycota</taxon>
        <taxon>Pezizomycotina</taxon>
        <taxon>Pezizomycetes</taxon>
        <taxon>Pezizales</taxon>
        <taxon>Pyronemataceae</taxon>
        <taxon>Pyronema</taxon>
    </lineage>
</organism>
<dbReference type="AlphaFoldDB" id="U4LQI5"/>
<feature type="region of interest" description="Disordered" evidence="1">
    <location>
        <begin position="376"/>
        <end position="415"/>
    </location>
</feature>
<dbReference type="InterPro" id="IPR053858">
    <property type="entry name" value="Arb2_dom"/>
</dbReference>
<feature type="compositionally biased region" description="Acidic residues" evidence="1">
    <location>
        <begin position="393"/>
        <end position="412"/>
    </location>
</feature>
<feature type="compositionally biased region" description="Basic and acidic residues" evidence="1">
    <location>
        <begin position="377"/>
        <end position="388"/>
    </location>
</feature>
<name>U4LQI5_PYROM</name>
<dbReference type="OrthoDB" id="421951at2759"/>
<dbReference type="EMBL" id="HF936538">
    <property type="protein sequence ID" value="CCX34436.1"/>
    <property type="molecule type" value="Genomic_DNA"/>
</dbReference>
<sequence>MFVRKRKPRAAALMEFPADLKKLGLFIDPNTDELRQIDDPSQGFKFSHFGKNNGMDCHRRHEKLNYRRGDSVNRAIEKEVIKRLEALDCYTVNLPLDSNYDPTIKHVPILHSSNLKSAKKILVVIPEDTGSGLGIHSFRHCTDKHVGNGSMETLFKRARTAGYTGLVAMNPSAWYWDALKKTAVTHYTWTAYELDKKRAPTGAILDIEDYNIPGHESPENHIATCLSYLLTQLNPTAMVDFVATSYSAYGLFLGLEKNWSEWEKHANAAILAETGHSIIHHKNEAFKEWFRKRCRNYESSLEKVGTYLGPNFTAGVASFSAGEVKHNSEIITTAVIGQIIPYFNWAREVDIINDRKAKDRVARKLRHDAKAVKKALKKAEAEAGKSEESNAGVEEDSDDDSSENEDEDEDEQLNPLIPVEIEGFISGESAQKDWLKAFHELDLSAETPGWDVPGMDKVDELAKKKDEENKIIAEIKRKAMEEGKKIRIFREDD</sequence>
<dbReference type="eggNOG" id="KOG3967">
    <property type="taxonomic scope" value="Eukaryota"/>
</dbReference>
<dbReference type="Proteomes" id="UP000018144">
    <property type="component" value="Unassembled WGS sequence"/>
</dbReference>
<feature type="domain" description="Arb2" evidence="2">
    <location>
        <begin position="16"/>
        <end position="303"/>
    </location>
</feature>
<reference evidence="3 4" key="1">
    <citation type="journal article" date="2013" name="PLoS Genet.">
        <title>The genome and development-dependent transcriptomes of Pyronema confluens: a window into fungal evolution.</title>
        <authorList>
            <person name="Traeger S."/>
            <person name="Altegoer F."/>
            <person name="Freitag M."/>
            <person name="Gabaldon T."/>
            <person name="Kempken F."/>
            <person name="Kumar A."/>
            <person name="Marcet-Houben M."/>
            <person name="Poggeler S."/>
            <person name="Stajich J.E."/>
            <person name="Nowrousian M."/>
        </authorList>
    </citation>
    <scope>NUCLEOTIDE SEQUENCE [LARGE SCALE GENOMIC DNA]</scope>
    <source>
        <strain evidence="4">CBS 100304</strain>
        <tissue evidence="3">Vegetative mycelium</tissue>
    </source>
</reference>
<evidence type="ECO:0000313" key="4">
    <source>
        <dbReference type="Proteomes" id="UP000018144"/>
    </source>
</evidence>
<gene>
    <name evidence="3" type="ORF">PCON_03700</name>
</gene>
<dbReference type="InterPro" id="IPR048263">
    <property type="entry name" value="Arb2"/>
</dbReference>
<dbReference type="OMA" id="HENDKTH"/>
<dbReference type="GO" id="GO:0031048">
    <property type="term" value="P:regulatory ncRNA-mediated heterochromatin formation"/>
    <property type="evidence" value="ECO:0007669"/>
    <property type="project" value="TreeGrafter"/>
</dbReference>
<evidence type="ECO:0000313" key="3">
    <source>
        <dbReference type="EMBL" id="CCX34436.1"/>
    </source>
</evidence>
<dbReference type="Pfam" id="PF22749">
    <property type="entry name" value="Arb2"/>
    <property type="match status" value="1"/>
</dbReference>
<dbReference type="PANTHER" id="PTHR21357">
    <property type="entry name" value="FAM172 FAMILY PROTEIN HOMOLOG CG10038"/>
    <property type="match status" value="1"/>
</dbReference>
<accession>U4LQI5</accession>
<evidence type="ECO:0000259" key="2">
    <source>
        <dbReference type="Pfam" id="PF22749"/>
    </source>
</evidence>
<dbReference type="PANTHER" id="PTHR21357:SF4">
    <property type="entry name" value="FAM172 FAMILY PROTEIN HOMOLOG CG10038"/>
    <property type="match status" value="1"/>
</dbReference>
<keyword evidence="4" id="KW-1185">Reference proteome</keyword>
<dbReference type="GO" id="GO:0035197">
    <property type="term" value="F:siRNA binding"/>
    <property type="evidence" value="ECO:0007669"/>
    <property type="project" value="TreeGrafter"/>
</dbReference>